<reference evidence="3" key="1">
    <citation type="submission" date="2022-07" db="EMBL/GenBank/DDBJ databases">
        <authorList>
            <person name="Trinca V."/>
            <person name="Uliana J.V.C."/>
            <person name="Torres T.T."/>
            <person name="Ward R.J."/>
            <person name="Monesi N."/>
        </authorList>
    </citation>
    <scope>NUCLEOTIDE SEQUENCE</scope>
    <source>
        <strain evidence="3">HSMRA1968</strain>
        <tissue evidence="3">Whole embryos</tissue>
    </source>
</reference>
<dbReference type="AlphaFoldDB" id="A0A9Q0N2D1"/>
<sequence>MRVQLLCLTFVLTLVANAMANPLLVDGISSRTLFQQNMKCNTRSAFKRITMSGTSNYATNAQNCEYTVRAYSLKVCQIRIDFTQFNLEQPSSTTKRDYAHCAGDRLSISGMPDLCGSMNGQHIYVPFDVKRLSDDISIYFDIGPGTSAAWNIEVNQIECNHKAALVTPDVRQAPEGCLQYFYDLSGRVESFNYGQYFGDLHYAICFSRNNYANAMLELTEILFEMDGNADGFDRDCLDDDPDKPKDYIALPSAELSDGNPYSLFCLKSLDGETLTYRGAGPLVIHVNTDRITPTGNVEKGFRFKYQNEAPLNMKCNTKSALKHVTMSNSIIYDPNSQNCQYGIRAFSTKVCQLRVEIVFMELDQPKTTSSRQYAHCADGRLTIGDLQFALCGRMFNQHIYVPFDVQRLAEEVKIEFQISSNSFAMWNMEVHQIECNHKAALVTPDERQAPDGCLQYFYQNAGVVESFNFGMQYLGNTQYAICFNRNYNQTAVLELSEITFEMDGNGATPPLGYDSECLDPSVNSPNNKKDYIAIPFATVTDNSGGTPTSLRHSLFCLKSLNGNTLEYAAAGPIVIHVNTDEITDTAVDETGFRFKYVIRKQ</sequence>
<proteinExistence type="predicted"/>
<dbReference type="Proteomes" id="UP001151699">
    <property type="component" value="Chromosome B"/>
</dbReference>
<feature type="signal peptide" evidence="1">
    <location>
        <begin position="1"/>
        <end position="20"/>
    </location>
</feature>
<evidence type="ECO:0000259" key="2">
    <source>
        <dbReference type="Pfam" id="PF26080"/>
    </source>
</evidence>
<dbReference type="InterPro" id="IPR058698">
    <property type="entry name" value="CUB_metazoa"/>
</dbReference>
<dbReference type="PANTHER" id="PTHR33236">
    <property type="entry name" value="INTRAFLAGELLAR TRANSPORT PROTEIN 122 FAMILY PROTEIN-RELATED"/>
    <property type="match status" value="1"/>
</dbReference>
<name>A0A9Q0N2D1_9DIPT</name>
<gene>
    <name evidence="3" type="ORF">Bhyg_06687</name>
</gene>
<feature type="domain" description="CUB" evidence="2">
    <location>
        <begin position="174"/>
        <end position="306"/>
    </location>
</feature>
<evidence type="ECO:0000313" key="3">
    <source>
        <dbReference type="EMBL" id="KAJ6641747.1"/>
    </source>
</evidence>
<dbReference type="Gene3D" id="2.60.120.290">
    <property type="entry name" value="Spermadhesin, CUB domain"/>
    <property type="match status" value="1"/>
</dbReference>
<organism evidence="3 4">
    <name type="scientific">Pseudolycoriella hygida</name>
    <dbReference type="NCBI Taxonomy" id="35572"/>
    <lineage>
        <taxon>Eukaryota</taxon>
        <taxon>Metazoa</taxon>
        <taxon>Ecdysozoa</taxon>
        <taxon>Arthropoda</taxon>
        <taxon>Hexapoda</taxon>
        <taxon>Insecta</taxon>
        <taxon>Pterygota</taxon>
        <taxon>Neoptera</taxon>
        <taxon>Endopterygota</taxon>
        <taxon>Diptera</taxon>
        <taxon>Nematocera</taxon>
        <taxon>Sciaroidea</taxon>
        <taxon>Sciaridae</taxon>
        <taxon>Pseudolycoriella</taxon>
    </lineage>
</organism>
<dbReference type="OrthoDB" id="6378913at2759"/>
<dbReference type="Pfam" id="PF26080">
    <property type="entry name" value="CUB_animal"/>
    <property type="match status" value="2"/>
</dbReference>
<keyword evidence="4" id="KW-1185">Reference proteome</keyword>
<protein>
    <recommendedName>
        <fullName evidence="2">CUB domain-containing protein</fullName>
    </recommendedName>
</protein>
<keyword evidence="1" id="KW-0732">Signal</keyword>
<accession>A0A9Q0N2D1</accession>
<evidence type="ECO:0000256" key="1">
    <source>
        <dbReference type="SAM" id="SignalP"/>
    </source>
</evidence>
<dbReference type="PANTHER" id="PTHR33236:SF12">
    <property type="entry name" value="CUB DOMAIN-CONTAINING PROTEIN-RELATED"/>
    <property type="match status" value="1"/>
</dbReference>
<evidence type="ECO:0000313" key="4">
    <source>
        <dbReference type="Proteomes" id="UP001151699"/>
    </source>
</evidence>
<feature type="domain" description="CUB" evidence="2">
    <location>
        <begin position="450"/>
        <end position="597"/>
    </location>
</feature>
<dbReference type="SUPFAM" id="SSF49854">
    <property type="entry name" value="Spermadhesin, CUB domain"/>
    <property type="match status" value="1"/>
</dbReference>
<feature type="chain" id="PRO_5040485415" description="CUB domain-containing protein" evidence="1">
    <location>
        <begin position="21"/>
        <end position="601"/>
    </location>
</feature>
<dbReference type="EMBL" id="WJQU01000002">
    <property type="protein sequence ID" value="KAJ6641747.1"/>
    <property type="molecule type" value="Genomic_DNA"/>
</dbReference>
<dbReference type="InterPro" id="IPR035914">
    <property type="entry name" value="Sperma_CUB_dom_sf"/>
</dbReference>
<comment type="caution">
    <text evidence="3">The sequence shown here is derived from an EMBL/GenBank/DDBJ whole genome shotgun (WGS) entry which is preliminary data.</text>
</comment>